<reference evidence="1" key="1">
    <citation type="submission" date="2019-08" db="EMBL/GenBank/DDBJ databases">
        <authorList>
            <person name="Kucharzyk K."/>
            <person name="Murdoch R.W."/>
            <person name="Higgins S."/>
            <person name="Loffler F."/>
        </authorList>
    </citation>
    <scope>NUCLEOTIDE SEQUENCE</scope>
</reference>
<name>A0A645EH40_9ZZZZ</name>
<gene>
    <name evidence="1" type="ORF">SDC9_147268</name>
</gene>
<comment type="caution">
    <text evidence="1">The sequence shown here is derived from an EMBL/GenBank/DDBJ whole genome shotgun (WGS) entry which is preliminary data.</text>
</comment>
<proteinExistence type="predicted"/>
<accession>A0A645EH40</accession>
<evidence type="ECO:0000313" key="1">
    <source>
        <dbReference type="EMBL" id="MPN00074.1"/>
    </source>
</evidence>
<organism evidence="1">
    <name type="scientific">bioreactor metagenome</name>
    <dbReference type="NCBI Taxonomy" id="1076179"/>
    <lineage>
        <taxon>unclassified sequences</taxon>
        <taxon>metagenomes</taxon>
        <taxon>ecological metagenomes</taxon>
    </lineage>
</organism>
<dbReference type="EMBL" id="VSSQ01046120">
    <property type="protein sequence ID" value="MPN00074.1"/>
    <property type="molecule type" value="Genomic_DNA"/>
</dbReference>
<protein>
    <submittedName>
        <fullName evidence="1">Uncharacterized protein</fullName>
    </submittedName>
</protein>
<dbReference type="AlphaFoldDB" id="A0A645EH40"/>
<sequence>MELTVTLIHDGMDVAYTMVNTERELTNKQAVVNHNEAVNKVLRSEGTE</sequence>